<gene>
    <name evidence="2" type="ORF">Rsub_12650</name>
</gene>
<accession>A0A2V0PQZ7</accession>
<evidence type="ECO:0000313" key="2">
    <source>
        <dbReference type="EMBL" id="GBF99957.1"/>
    </source>
</evidence>
<organism evidence="2 3">
    <name type="scientific">Raphidocelis subcapitata</name>
    <dbReference type="NCBI Taxonomy" id="307507"/>
    <lineage>
        <taxon>Eukaryota</taxon>
        <taxon>Viridiplantae</taxon>
        <taxon>Chlorophyta</taxon>
        <taxon>core chlorophytes</taxon>
        <taxon>Chlorophyceae</taxon>
        <taxon>CS clade</taxon>
        <taxon>Sphaeropleales</taxon>
        <taxon>Selenastraceae</taxon>
        <taxon>Raphidocelis</taxon>
    </lineage>
</organism>
<reference evidence="2 3" key="1">
    <citation type="journal article" date="2018" name="Sci. Rep.">
        <title>Raphidocelis subcapitata (=Pseudokirchneriella subcapitata) provides an insight into genome evolution and environmental adaptations in the Sphaeropleales.</title>
        <authorList>
            <person name="Suzuki S."/>
            <person name="Yamaguchi H."/>
            <person name="Nakajima N."/>
            <person name="Kawachi M."/>
        </authorList>
    </citation>
    <scope>NUCLEOTIDE SEQUENCE [LARGE SCALE GENOMIC DNA]</scope>
    <source>
        <strain evidence="2 3">NIES-35</strain>
    </source>
</reference>
<dbReference type="EMBL" id="BDRX01000182">
    <property type="protein sequence ID" value="GBF99957.1"/>
    <property type="molecule type" value="Genomic_DNA"/>
</dbReference>
<keyword evidence="3" id="KW-1185">Reference proteome</keyword>
<comment type="caution">
    <text evidence="2">The sequence shown here is derived from an EMBL/GenBank/DDBJ whole genome shotgun (WGS) entry which is preliminary data.</text>
</comment>
<protein>
    <submittedName>
        <fullName evidence="2">Uncharacterized protein</fullName>
    </submittedName>
</protein>
<sequence>MAGAAASGPGERLRFAKPPVVGSSAAGAAVSEAAGRAFADAGFKLTGRMAMLPFRGPPPPRERAFVRGQGQRAAPAAGAPRSGGGVEVVAYRATPPGDFYVAK</sequence>
<dbReference type="InParanoid" id="A0A2V0PQZ7"/>
<feature type="region of interest" description="Disordered" evidence="1">
    <location>
        <begin position="52"/>
        <end position="85"/>
    </location>
</feature>
<proteinExistence type="predicted"/>
<feature type="compositionally biased region" description="Low complexity" evidence="1">
    <location>
        <begin position="67"/>
        <end position="80"/>
    </location>
</feature>
<evidence type="ECO:0000313" key="3">
    <source>
        <dbReference type="Proteomes" id="UP000247498"/>
    </source>
</evidence>
<dbReference type="AlphaFoldDB" id="A0A2V0PQZ7"/>
<dbReference type="Proteomes" id="UP000247498">
    <property type="component" value="Unassembled WGS sequence"/>
</dbReference>
<name>A0A2V0PQZ7_9CHLO</name>
<evidence type="ECO:0000256" key="1">
    <source>
        <dbReference type="SAM" id="MobiDB-lite"/>
    </source>
</evidence>